<feature type="transmembrane region" description="Helical" evidence="10">
    <location>
        <begin position="1266"/>
        <end position="1287"/>
    </location>
</feature>
<dbReference type="CDD" id="cd06717">
    <property type="entry name" value="PDZ_Dishevelled-like"/>
    <property type="match status" value="1"/>
</dbReference>
<feature type="domain" description="DEP" evidence="12">
    <location>
        <begin position="1048"/>
        <end position="1122"/>
    </location>
</feature>
<dbReference type="GO" id="GO:0009887">
    <property type="term" value="P:animal organ morphogenesis"/>
    <property type="evidence" value="ECO:0007669"/>
    <property type="project" value="UniProtKB-ARBA"/>
</dbReference>
<dbReference type="GO" id="GO:0035556">
    <property type="term" value="P:intracellular signal transduction"/>
    <property type="evidence" value="ECO:0007669"/>
    <property type="project" value="InterPro"/>
</dbReference>
<dbReference type="GO" id="GO:0060070">
    <property type="term" value="P:canonical Wnt signaling pathway"/>
    <property type="evidence" value="ECO:0007669"/>
    <property type="project" value="TreeGrafter"/>
</dbReference>
<comment type="subcellular location">
    <subcellularLocation>
        <location evidence="2">Cytoplasm</location>
    </subcellularLocation>
    <subcellularLocation>
        <location evidence="1">Membrane</location>
    </subcellularLocation>
</comment>
<dbReference type="Proteomes" id="UP001152747">
    <property type="component" value="Unassembled WGS sequence"/>
</dbReference>
<evidence type="ECO:0000313" key="14">
    <source>
        <dbReference type="EMBL" id="CAI5443677.1"/>
    </source>
</evidence>
<evidence type="ECO:0000256" key="7">
    <source>
        <dbReference type="ARBA" id="ARBA00023136"/>
    </source>
</evidence>
<feature type="region of interest" description="Disordered" evidence="9">
    <location>
        <begin position="786"/>
        <end position="837"/>
    </location>
</feature>
<evidence type="ECO:0000313" key="15">
    <source>
        <dbReference type="Proteomes" id="UP001152747"/>
    </source>
</evidence>
<feature type="compositionally biased region" description="Polar residues" evidence="9">
    <location>
        <begin position="804"/>
        <end position="813"/>
    </location>
</feature>
<dbReference type="GO" id="GO:0005109">
    <property type="term" value="F:frizzled binding"/>
    <property type="evidence" value="ECO:0007669"/>
    <property type="project" value="TreeGrafter"/>
</dbReference>
<dbReference type="SUPFAM" id="SSF50156">
    <property type="entry name" value="PDZ domain-like"/>
    <property type="match status" value="1"/>
</dbReference>
<evidence type="ECO:0000256" key="8">
    <source>
        <dbReference type="PROSITE-ProRule" id="PRU00069"/>
    </source>
</evidence>
<dbReference type="OrthoDB" id="10031689at2759"/>
<dbReference type="SMART" id="SM00049">
    <property type="entry name" value="DEP"/>
    <property type="match status" value="1"/>
</dbReference>
<feature type="region of interest" description="Disordered" evidence="9">
    <location>
        <begin position="572"/>
        <end position="641"/>
    </location>
</feature>
<evidence type="ECO:0000256" key="4">
    <source>
        <dbReference type="ARBA" id="ARBA00022473"/>
    </source>
</evidence>
<dbReference type="GO" id="GO:0005938">
    <property type="term" value="C:cell cortex"/>
    <property type="evidence" value="ECO:0007669"/>
    <property type="project" value="UniProtKB-ARBA"/>
</dbReference>
<dbReference type="PROSITE" id="PS50841">
    <property type="entry name" value="DIX"/>
    <property type="match status" value="1"/>
</dbReference>
<dbReference type="GO" id="GO:0048730">
    <property type="term" value="P:epidermis morphogenesis"/>
    <property type="evidence" value="ECO:0007669"/>
    <property type="project" value="UniProtKB-ARBA"/>
</dbReference>
<evidence type="ECO:0000259" key="11">
    <source>
        <dbReference type="PROSITE" id="PS50106"/>
    </source>
</evidence>
<dbReference type="Gene3D" id="1.10.10.10">
    <property type="entry name" value="Winged helix-like DNA-binding domain superfamily/Winged helix DNA-binding domain"/>
    <property type="match status" value="1"/>
</dbReference>
<keyword evidence="6 8" id="KW-0879">Wnt signaling pathway</keyword>
<evidence type="ECO:0000256" key="6">
    <source>
        <dbReference type="ARBA" id="ARBA00022687"/>
    </source>
</evidence>
<comment type="caution">
    <text evidence="14">The sequence shown here is derived from an EMBL/GenBank/DDBJ whole genome shotgun (WGS) entry which is preliminary data.</text>
</comment>
<keyword evidence="4" id="KW-0217">Developmental protein</keyword>
<keyword evidence="7 10" id="KW-0472">Membrane</keyword>
<name>A0A9P1MXV3_9PELO</name>
<dbReference type="GO" id="GO:0048699">
    <property type="term" value="P:generation of neurons"/>
    <property type="evidence" value="ECO:0007669"/>
    <property type="project" value="UniProtKB-ARBA"/>
</dbReference>
<evidence type="ECO:0000256" key="9">
    <source>
        <dbReference type="SAM" id="MobiDB-lite"/>
    </source>
</evidence>
<dbReference type="SUPFAM" id="SSF46785">
    <property type="entry name" value="Winged helix' DNA-binding domain"/>
    <property type="match status" value="1"/>
</dbReference>
<dbReference type="SMART" id="SM00228">
    <property type="entry name" value="PDZ"/>
    <property type="match status" value="1"/>
</dbReference>
<dbReference type="GO" id="GO:0048468">
    <property type="term" value="P:cell development"/>
    <property type="evidence" value="ECO:0007669"/>
    <property type="project" value="UniProtKB-ARBA"/>
</dbReference>
<dbReference type="CDD" id="cd04438">
    <property type="entry name" value="DEP_dishevelled"/>
    <property type="match status" value="1"/>
</dbReference>
<dbReference type="Gene3D" id="2.30.42.10">
    <property type="match status" value="1"/>
</dbReference>
<dbReference type="Pfam" id="PF00595">
    <property type="entry name" value="PDZ"/>
    <property type="match status" value="1"/>
</dbReference>
<dbReference type="InterPro" id="IPR036034">
    <property type="entry name" value="PDZ_sf"/>
</dbReference>
<feature type="compositionally biased region" description="Low complexity" evidence="9">
    <location>
        <begin position="1219"/>
        <end position="1237"/>
    </location>
</feature>
<dbReference type="FunFam" id="1.10.10.10:FF:000400">
    <property type="entry name" value="DiSHevelled related"/>
    <property type="match status" value="1"/>
</dbReference>
<feature type="compositionally biased region" description="Low complexity" evidence="9">
    <location>
        <begin position="1005"/>
        <end position="1021"/>
    </location>
</feature>
<dbReference type="PROSITE" id="PS50106">
    <property type="entry name" value="PDZ"/>
    <property type="match status" value="1"/>
</dbReference>
<dbReference type="InterPro" id="IPR036390">
    <property type="entry name" value="WH_DNA-bd_sf"/>
</dbReference>
<dbReference type="PANTHER" id="PTHR10878">
    <property type="entry name" value="SEGMENT POLARITY PROTEIN DISHEVELLED"/>
    <property type="match status" value="1"/>
</dbReference>
<feature type="compositionally biased region" description="Polar residues" evidence="9">
    <location>
        <begin position="525"/>
        <end position="534"/>
    </location>
</feature>
<sequence>MTTTPPRFDDSLDASDIATPCTVIERLKIRDRNPDDDVADSDEEQNNDSEEEEEDEDEEENEHDYFEGKSQCSARFSQTSEATTTVKQPFPTTSTKVYCHIDEETTLYLMEVHVPPDLITLGDVKRVLMRTNFKYYCKALDPDSGYEVKAEVRDDAQKLIPLPNGRFELFLLTIEGSTHSDGGSSGSRMRKNQHSVPAPAPPNNKHINYHHAAYQFDNSMMSTDSESMISAAVPSYLKNAYARRFPHFLGGERKIGGGGSLVTTIVSRFESKNLSGGPATKKSPQPPIAKLDDDFDAAPPPKSKVLHQLKRTYTNLPTEEILSKKQLKKRQSESALQHLGGNKNKEGGAGQMFIGTLMRLASLKSLVASVEDIQIGEGKKKDQKKKRKRKRADAKEALKNRLLNWNSVEEPAPSWVNRSPSPSKIHIPTPVFKRSPEVEEEPEGLKKSSSRSLFSFSRSESKESLLSQKTSPRSLSPARNLAENIKKKIWGRSDSLGSQASLGSAKSPRSLSPARNLVNRFLGKSASQTSIRSQETLKERSSSLKSKQEGSEVEGRSGSLRSLSKKILGSNLKLEARPSEPNISSPVATSAPTSAPAATPAPKRRLVRSDATIGARLKKKLSVEEDEPTEPEPLPKSPLRSPLPKLVIEHLPDRPQVTQRSLSEIVSTDRLRPLSLPAGRRKLPPMARTMSLIPPPVLPPLYEEESLAETSHNSLGTTTHTKRRYGGSNTTSTYQGVKDAAPDASPRRHLIGFLHRTSHLSLTSELSGNASFYLIGHRRQHLEDSTIASESDARIFSDEDDRGSTTTDFTSVSRQHEKMAQKKRKNRRNFRKPSRASSFSSITESSMSLDVFTVTLNMDTVNFLGISIVGQTSTRGDNGIYVANIMKGGAVALDGRIEAGDMILQVNDISFENFTNDQAVDVLRDAVSRRGPIKLTVAKSFENGPQSCFTIPRNSREEPVRPIDTQAWIQHTNAMRGMPSIVEGVEGAPTPLPGDWPPHANGRPQSSSTVTSNGSNGQNTVVGGGNGTQIKLDLATDKKKIVEVMAMPNSGLDIKNRTWLKIPIPMSFLGSDLVEWLLDHVEGLRERKDARKFAAELLKLKYIAHVVNKITFTEQCYYVLGDECSDYARFRNEDGGPRYQWTTQCVSTQPQGAPIYAPKSGGVVPTQGASMVSGYASMPVSPFPQNVVRKAGSQASGSSGGGGGGQPKMRNVILPSKPTSSTASGGSGSHAHFSAGISANLAPPPSSEMSASRQSFRAAMSQPYDALFICAMWIFNFSLVFLAIFGVPESFAQTTGGIWCHSGDKKNFNPMQCEAQTVNCFKFECQNIEEPFTARGCGPSVLTKATGLPNESCHQAQSICEKLGGVSTCFTCDNRHMCNSFGRNLHFLAFFGVFVMVLVVVI</sequence>
<dbReference type="InterPro" id="IPR038207">
    <property type="entry name" value="DIX_dom_sf"/>
</dbReference>
<dbReference type="FunFam" id="2.40.240.130:FF:000001">
    <property type="entry name" value="Segment polarity protein dishevelled homolog DVL-1"/>
    <property type="match status" value="1"/>
</dbReference>
<feature type="region of interest" description="Disordered" evidence="9">
    <location>
        <begin position="180"/>
        <end position="204"/>
    </location>
</feature>
<dbReference type="SUPFAM" id="SSF54236">
    <property type="entry name" value="Ubiquitin-like"/>
    <property type="match status" value="1"/>
</dbReference>
<dbReference type="PROSITE" id="PS50186">
    <property type="entry name" value="DEP"/>
    <property type="match status" value="1"/>
</dbReference>
<feature type="compositionally biased region" description="Basic residues" evidence="9">
    <location>
        <begin position="381"/>
        <end position="392"/>
    </location>
</feature>
<keyword evidence="5" id="KW-0963">Cytoplasm</keyword>
<feature type="compositionally biased region" description="Polar residues" evidence="9">
    <location>
        <begin position="709"/>
        <end position="719"/>
    </location>
</feature>
<gene>
    <name evidence="14" type="ORF">CAMP_LOCUS6314</name>
</gene>
<evidence type="ECO:0000256" key="1">
    <source>
        <dbReference type="ARBA" id="ARBA00004370"/>
    </source>
</evidence>
<feature type="compositionally biased region" description="Low complexity" evidence="9">
    <location>
        <begin position="584"/>
        <end position="601"/>
    </location>
</feature>
<dbReference type="InterPro" id="IPR000591">
    <property type="entry name" value="DEP_dom"/>
</dbReference>
<dbReference type="GO" id="GO:0048646">
    <property type="term" value="P:anatomical structure formation involved in morphogenesis"/>
    <property type="evidence" value="ECO:0007669"/>
    <property type="project" value="UniProtKB-ARBA"/>
</dbReference>
<protein>
    <submittedName>
        <fullName evidence="14">Uncharacterized protein</fullName>
    </submittedName>
</protein>
<dbReference type="FunFam" id="2.30.42.10:FF:000203">
    <property type="entry name" value="DiSHevelled related"/>
    <property type="match status" value="1"/>
</dbReference>
<accession>A0A9P1MXV3</accession>
<evidence type="ECO:0000259" key="13">
    <source>
        <dbReference type="PROSITE" id="PS50841"/>
    </source>
</evidence>
<reference evidence="14" key="1">
    <citation type="submission" date="2022-11" db="EMBL/GenBank/DDBJ databases">
        <authorList>
            <person name="Kikuchi T."/>
        </authorList>
    </citation>
    <scope>NUCLEOTIDE SEQUENCE</scope>
    <source>
        <strain evidence="14">PS1010</strain>
    </source>
</reference>
<dbReference type="GO" id="GO:0016477">
    <property type="term" value="P:cell migration"/>
    <property type="evidence" value="ECO:0007669"/>
    <property type="project" value="UniProtKB-ARBA"/>
</dbReference>
<dbReference type="GO" id="GO:0000132">
    <property type="term" value="P:establishment of mitotic spindle orientation"/>
    <property type="evidence" value="ECO:0007669"/>
    <property type="project" value="UniProtKB-ARBA"/>
</dbReference>
<feature type="region of interest" description="Disordered" evidence="9">
    <location>
        <begin position="986"/>
        <end position="1027"/>
    </location>
</feature>
<dbReference type="GO" id="GO:0003002">
    <property type="term" value="P:regionalization"/>
    <property type="evidence" value="ECO:0007669"/>
    <property type="project" value="UniProtKB-ARBA"/>
</dbReference>
<dbReference type="GO" id="GO:0048598">
    <property type="term" value="P:embryonic morphogenesis"/>
    <property type="evidence" value="ECO:0007669"/>
    <property type="project" value="UniProtKB-ARBA"/>
</dbReference>
<feature type="region of interest" description="Disordered" evidence="9">
    <location>
        <begin position="709"/>
        <end position="743"/>
    </location>
</feature>
<keyword evidence="10" id="KW-1133">Transmembrane helix</keyword>
<keyword evidence="10" id="KW-0812">Transmembrane</keyword>
<feature type="compositionally biased region" description="Basic and acidic residues" evidence="9">
    <location>
        <begin position="535"/>
        <end position="555"/>
    </location>
</feature>
<dbReference type="InterPro" id="IPR001478">
    <property type="entry name" value="PDZ"/>
</dbReference>
<evidence type="ECO:0000259" key="12">
    <source>
        <dbReference type="PROSITE" id="PS50186"/>
    </source>
</evidence>
<feature type="region of interest" description="Disordered" evidence="9">
    <location>
        <begin position="325"/>
        <end position="348"/>
    </location>
</feature>
<dbReference type="GO" id="GO:0005829">
    <property type="term" value="C:cytosol"/>
    <property type="evidence" value="ECO:0007669"/>
    <property type="project" value="TreeGrafter"/>
</dbReference>
<proteinExistence type="inferred from homology"/>
<feature type="region of interest" description="Disordered" evidence="9">
    <location>
        <begin position="411"/>
        <end position="453"/>
    </location>
</feature>
<feature type="region of interest" description="Disordered" evidence="9">
    <location>
        <begin position="1189"/>
        <end position="1237"/>
    </location>
</feature>
<feature type="region of interest" description="Disordered" evidence="9">
    <location>
        <begin position="377"/>
        <end position="398"/>
    </location>
</feature>
<dbReference type="InterPro" id="IPR029071">
    <property type="entry name" value="Ubiquitin-like_domsf"/>
</dbReference>
<evidence type="ECO:0000256" key="2">
    <source>
        <dbReference type="ARBA" id="ARBA00004496"/>
    </source>
</evidence>
<feature type="transmembrane region" description="Helical" evidence="10">
    <location>
        <begin position="1385"/>
        <end position="1401"/>
    </location>
</feature>
<dbReference type="EMBL" id="CANHGI010000002">
    <property type="protein sequence ID" value="CAI5443677.1"/>
    <property type="molecule type" value="Genomic_DNA"/>
</dbReference>
<feature type="region of interest" description="Disordered" evidence="9">
    <location>
        <begin position="27"/>
        <end position="74"/>
    </location>
</feature>
<dbReference type="PANTHER" id="PTHR10878:SF25">
    <property type="entry name" value="SEGMENT POLARITY PROTEIN DISHEVELLED"/>
    <property type="match status" value="1"/>
</dbReference>
<dbReference type="Pfam" id="PF00610">
    <property type="entry name" value="DEP"/>
    <property type="match status" value="1"/>
</dbReference>
<feature type="compositionally biased region" description="Acidic residues" evidence="9">
    <location>
        <begin position="36"/>
        <end position="62"/>
    </location>
</feature>
<comment type="similarity">
    <text evidence="3">Belongs to the DSH family.</text>
</comment>
<feature type="domain" description="PDZ" evidence="11">
    <location>
        <begin position="853"/>
        <end position="926"/>
    </location>
</feature>
<evidence type="ECO:0000256" key="5">
    <source>
        <dbReference type="ARBA" id="ARBA00022490"/>
    </source>
</evidence>
<feature type="domain" description="DIX" evidence="13">
    <location>
        <begin position="92"/>
        <end position="175"/>
    </location>
</feature>
<dbReference type="Gene3D" id="2.40.240.130">
    <property type="match status" value="1"/>
</dbReference>
<dbReference type="InterPro" id="IPR036388">
    <property type="entry name" value="WH-like_DNA-bd_sf"/>
</dbReference>
<dbReference type="InterPro" id="IPR015506">
    <property type="entry name" value="Dsh/Dvl-rel"/>
</dbReference>
<dbReference type="GO" id="GO:0035591">
    <property type="term" value="F:signaling adaptor activity"/>
    <property type="evidence" value="ECO:0007669"/>
    <property type="project" value="UniProtKB-ARBA"/>
</dbReference>
<dbReference type="InterPro" id="IPR001158">
    <property type="entry name" value="DIX"/>
</dbReference>
<feature type="region of interest" description="Disordered" evidence="9">
    <location>
        <begin position="523"/>
        <end position="559"/>
    </location>
</feature>
<keyword evidence="15" id="KW-1185">Reference proteome</keyword>
<organism evidence="14 15">
    <name type="scientific">Caenorhabditis angaria</name>
    <dbReference type="NCBI Taxonomy" id="860376"/>
    <lineage>
        <taxon>Eukaryota</taxon>
        <taxon>Metazoa</taxon>
        <taxon>Ecdysozoa</taxon>
        <taxon>Nematoda</taxon>
        <taxon>Chromadorea</taxon>
        <taxon>Rhabditida</taxon>
        <taxon>Rhabditina</taxon>
        <taxon>Rhabditomorpha</taxon>
        <taxon>Rhabditoidea</taxon>
        <taxon>Rhabditidae</taxon>
        <taxon>Peloderinae</taxon>
        <taxon>Caenorhabditis</taxon>
    </lineage>
</organism>
<evidence type="ECO:0000256" key="10">
    <source>
        <dbReference type="SAM" id="Phobius"/>
    </source>
</evidence>
<dbReference type="GO" id="GO:0016020">
    <property type="term" value="C:membrane"/>
    <property type="evidence" value="ECO:0007669"/>
    <property type="project" value="UniProtKB-SubCell"/>
</dbReference>
<feature type="region of interest" description="Disordered" evidence="9">
    <location>
        <begin position="272"/>
        <end position="302"/>
    </location>
</feature>
<evidence type="ECO:0000256" key="3">
    <source>
        <dbReference type="ARBA" id="ARBA00008735"/>
    </source>
</evidence>
<dbReference type="SMART" id="SM00021">
    <property type="entry name" value="DAX"/>
    <property type="match status" value="1"/>
</dbReference>
<dbReference type="Pfam" id="PF00778">
    <property type="entry name" value="DIX"/>
    <property type="match status" value="1"/>
</dbReference>
<feature type="compositionally biased region" description="Basic residues" evidence="9">
    <location>
        <begin position="821"/>
        <end position="834"/>
    </location>
</feature>